<proteinExistence type="predicted"/>
<name>A0A937KBT0_9BACT</name>
<evidence type="ECO:0000313" key="2">
    <source>
        <dbReference type="EMBL" id="MBL6446672.1"/>
    </source>
</evidence>
<dbReference type="RefSeq" id="WP_202856204.1">
    <property type="nucleotide sequence ID" value="NZ_JAEUGD010000031.1"/>
</dbReference>
<dbReference type="AlphaFoldDB" id="A0A937KBT0"/>
<reference evidence="2" key="1">
    <citation type="submission" date="2021-01" db="EMBL/GenBank/DDBJ databases">
        <title>Fulvivirga kasyanovii gen. nov., sp nov., a novel member of the phylum Bacteroidetes isolated from seawater in a mussel farm.</title>
        <authorList>
            <person name="Zhao L.-H."/>
            <person name="Wang Z.-J."/>
        </authorList>
    </citation>
    <scope>NUCLEOTIDE SEQUENCE</scope>
    <source>
        <strain evidence="2">29W222</strain>
    </source>
</reference>
<keyword evidence="1" id="KW-0812">Transmembrane</keyword>
<gene>
    <name evidence="2" type="ORF">JMN32_10140</name>
</gene>
<keyword evidence="1" id="KW-1133">Transmembrane helix</keyword>
<comment type="caution">
    <text evidence="2">The sequence shown here is derived from an EMBL/GenBank/DDBJ whole genome shotgun (WGS) entry which is preliminary data.</text>
</comment>
<keyword evidence="1" id="KW-0472">Membrane</keyword>
<evidence type="ECO:0000313" key="3">
    <source>
        <dbReference type="Proteomes" id="UP000614216"/>
    </source>
</evidence>
<sequence>MKTRFVDYYFSAGLRWTLALGSAVLIIYNLVNNKTGFFDLILVVANLIAFSTKYDLTVDNDKKEINDSFKFLWISVKKDLVNFQTLNRIIVRKEKNAYMANSRSRSRQVSYNEYIGSLEYDNGKTIELSRSIDYDSFTAEMKSVAGKLKLEIVSDN</sequence>
<keyword evidence="3" id="KW-1185">Reference proteome</keyword>
<feature type="transmembrane region" description="Helical" evidence="1">
    <location>
        <begin position="12"/>
        <end position="31"/>
    </location>
</feature>
<protein>
    <submittedName>
        <fullName evidence="2">Uncharacterized protein</fullName>
    </submittedName>
</protein>
<organism evidence="2 3">
    <name type="scientific">Fulvivirga marina</name>
    <dbReference type="NCBI Taxonomy" id="2494733"/>
    <lineage>
        <taxon>Bacteria</taxon>
        <taxon>Pseudomonadati</taxon>
        <taxon>Bacteroidota</taxon>
        <taxon>Cytophagia</taxon>
        <taxon>Cytophagales</taxon>
        <taxon>Fulvivirgaceae</taxon>
        <taxon>Fulvivirga</taxon>
    </lineage>
</organism>
<accession>A0A937KBT0</accession>
<evidence type="ECO:0000256" key="1">
    <source>
        <dbReference type="SAM" id="Phobius"/>
    </source>
</evidence>
<dbReference type="Proteomes" id="UP000614216">
    <property type="component" value="Unassembled WGS sequence"/>
</dbReference>
<dbReference type="EMBL" id="JAEUGD010000031">
    <property type="protein sequence ID" value="MBL6446672.1"/>
    <property type="molecule type" value="Genomic_DNA"/>
</dbReference>